<proteinExistence type="predicted"/>
<dbReference type="SUPFAM" id="SSF50978">
    <property type="entry name" value="WD40 repeat-like"/>
    <property type="match status" value="1"/>
</dbReference>
<evidence type="ECO:0000256" key="1">
    <source>
        <dbReference type="SAM" id="MobiDB-lite"/>
    </source>
</evidence>
<dbReference type="EMBL" id="CAXAMM010024614">
    <property type="protein sequence ID" value="CAK9055651.1"/>
    <property type="molecule type" value="Genomic_DNA"/>
</dbReference>
<organism evidence="2 3">
    <name type="scientific">Durusdinium trenchii</name>
    <dbReference type="NCBI Taxonomy" id="1381693"/>
    <lineage>
        <taxon>Eukaryota</taxon>
        <taxon>Sar</taxon>
        <taxon>Alveolata</taxon>
        <taxon>Dinophyceae</taxon>
        <taxon>Suessiales</taxon>
        <taxon>Symbiodiniaceae</taxon>
        <taxon>Durusdinium</taxon>
    </lineage>
</organism>
<dbReference type="PANTHER" id="PTHR35464">
    <property type="entry name" value="OS06G0115200 PROTEIN"/>
    <property type="match status" value="1"/>
</dbReference>
<protein>
    <submittedName>
        <fullName evidence="2">Uncharacterized protein</fullName>
    </submittedName>
</protein>
<dbReference type="PANTHER" id="PTHR35464:SF1">
    <property type="entry name" value="OS06G0115200 PROTEIN"/>
    <property type="match status" value="1"/>
</dbReference>
<evidence type="ECO:0000313" key="3">
    <source>
        <dbReference type="Proteomes" id="UP001642464"/>
    </source>
</evidence>
<dbReference type="Gene3D" id="2.130.10.10">
    <property type="entry name" value="YVTN repeat-like/Quinoprotein amine dehydrogenase"/>
    <property type="match status" value="1"/>
</dbReference>
<feature type="region of interest" description="Disordered" evidence="1">
    <location>
        <begin position="16"/>
        <end position="35"/>
    </location>
</feature>
<gene>
    <name evidence="2" type="ORF">SCF082_LOCUS30067</name>
</gene>
<dbReference type="InterPro" id="IPR045288">
    <property type="entry name" value="At1g75140-like"/>
</dbReference>
<evidence type="ECO:0000313" key="2">
    <source>
        <dbReference type="EMBL" id="CAK9055651.1"/>
    </source>
</evidence>
<feature type="region of interest" description="Disordered" evidence="1">
    <location>
        <begin position="54"/>
        <end position="92"/>
    </location>
</feature>
<reference evidence="2 3" key="1">
    <citation type="submission" date="2024-02" db="EMBL/GenBank/DDBJ databases">
        <authorList>
            <person name="Chen Y."/>
            <person name="Shah S."/>
            <person name="Dougan E. K."/>
            <person name="Thang M."/>
            <person name="Chan C."/>
        </authorList>
    </citation>
    <scope>NUCLEOTIDE SEQUENCE [LARGE SCALE GENOMIC DNA]</scope>
</reference>
<name>A0ABP0MVX6_9DINO</name>
<dbReference type="InterPro" id="IPR015943">
    <property type="entry name" value="WD40/YVTN_repeat-like_dom_sf"/>
</dbReference>
<accession>A0ABP0MVX6</accession>
<dbReference type="InterPro" id="IPR036322">
    <property type="entry name" value="WD40_repeat_dom_sf"/>
</dbReference>
<feature type="compositionally biased region" description="Basic and acidic residues" evidence="1">
    <location>
        <begin position="70"/>
        <end position="92"/>
    </location>
</feature>
<comment type="caution">
    <text evidence="2">The sequence shown here is derived from an EMBL/GenBank/DDBJ whole genome shotgun (WGS) entry which is preliminary data.</text>
</comment>
<sequence length="616" mass="66701">MGGVQPKCCAAQDVQNTTGEAASETKLVSDQPIPPVGKPLWLTEAEEYVTLQKQKEEENHQRIEQLAAQRAEEERKAQEEERKAEEEAKAKTKEMNELKSLLKLGEERMGFLKELQGAASSKGLLSVAQVHALTERLPLLSEVASQGEKEPIAAAEDFLLTKAALPLVEPAVQVEWLLLRNPRPPTTSSSSSSTPQSQMPTCLLAAAQADGKVHLFSPSGELVFSFNTGHDQIVTHMVTSPTHEEHLIATGDSGGAIRVHRVSVRQRRASKEEKLARSNSTDEKVSQYLGPQWNITVQAHRQLQLPVGDDAPTLTALAIANHKSSGEIVAGDSKGRISVFAKNGTLKAHVDATAMEGPGVEGLHSYHSQVLFRAGMEWGYVSLDKAEVKHIDCPNFEGRVADIAVDTQQLSKVLLSDEGGAVWVFNVKNRKDCELEKRFPAGEAEGALQLAAIRGFVIGLQKNPSPSKDPGVSSSSILALNMSQPVGRRRPGETGAGGHVIWRRQRLAVRDWTVQRKQHGDLIALLSADGREVEILEVLMQVYTPPPSSDPFSNFKLPVMACAVVLLLGYQFLKQKKGGSAFGAGSRGKYGKSDFASLLNKKKMGAGGLGGLKGKR</sequence>
<feature type="compositionally biased region" description="Basic and acidic residues" evidence="1">
    <location>
        <begin position="54"/>
        <end position="63"/>
    </location>
</feature>
<keyword evidence="3" id="KW-1185">Reference proteome</keyword>
<dbReference type="Proteomes" id="UP001642464">
    <property type="component" value="Unassembled WGS sequence"/>
</dbReference>